<dbReference type="RefSeq" id="WP_163891007.1">
    <property type="nucleotide sequence ID" value="NZ_BLLB01000002.1"/>
</dbReference>
<evidence type="ECO:0000259" key="1">
    <source>
        <dbReference type="PROSITE" id="PS51736"/>
    </source>
</evidence>
<dbReference type="PROSITE" id="PS51737">
    <property type="entry name" value="RECOMBINASE_DNA_BIND"/>
    <property type="match status" value="1"/>
</dbReference>
<dbReference type="PANTHER" id="PTHR30461">
    <property type="entry name" value="DNA-INVERTASE FROM LAMBDOID PROPHAGE"/>
    <property type="match status" value="1"/>
</dbReference>
<dbReference type="EMBL" id="BLLB01000002">
    <property type="protein sequence ID" value="GFH03392.1"/>
    <property type="molecule type" value="Genomic_DNA"/>
</dbReference>
<protein>
    <submittedName>
        <fullName evidence="3">Serine recombinase</fullName>
    </submittedName>
</protein>
<dbReference type="Gene3D" id="3.40.50.1390">
    <property type="entry name" value="Resolvase, N-terminal catalytic domain"/>
    <property type="match status" value="1"/>
</dbReference>
<evidence type="ECO:0000313" key="4">
    <source>
        <dbReference type="Proteomes" id="UP000465304"/>
    </source>
</evidence>
<dbReference type="Gene3D" id="3.90.1750.20">
    <property type="entry name" value="Putative Large Serine Recombinase, Chain B, Domain 2"/>
    <property type="match status" value="1"/>
</dbReference>
<feature type="domain" description="Resolvase/invertase-type recombinase catalytic" evidence="1">
    <location>
        <begin position="2"/>
        <end position="148"/>
    </location>
</feature>
<dbReference type="InterPro" id="IPR006119">
    <property type="entry name" value="Resolv_N"/>
</dbReference>
<evidence type="ECO:0000259" key="2">
    <source>
        <dbReference type="PROSITE" id="PS51737"/>
    </source>
</evidence>
<dbReference type="InterPro" id="IPR036162">
    <property type="entry name" value="Resolvase-like_N_sf"/>
</dbReference>
<dbReference type="InterPro" id="IPR011109">
    <property type="entry name" value="DNA_bind_recombinase_dom"/>
</dbReference>
<evidence type="ECO:0000313" key="3">
    <source>
        <dbReference type="EMBL" id="GFH03392.1"/>
    </source>
</evidence>
<sequence length="471" mass="51535">MKAAVYLRESLDRHGDELAISRQRDDCLRLCHQRGWEPVEYAENDTSANGRKARPVYGQMLADICSGAIGAVVAWDADRLHRVPRELEDFIDLADQYGLALATIGGDFDLSTPTGRGNARMRGVFSRMEMEQKSWRQKRAAKQRAEGGGAWWPSRPFGFQLIGADGVPDADDADWSPTGKTIAAHPVEAQLVREAYTAVLAGDALHAIAATWNERGATTPKGSIWRGAQVRQLLINPRNAALRSYGGEVVGPASWPALVTRDVWEGVCAVLADPKRRYGATRGRKHLLSGLALCGKCGHPMGSSISQSGPVYTCKSGYHLSRSLAKVDELVTDWVVGRLEMPDAAELLLAEKHDGTAELRDRARALRVRMDQLATDFADGDLTASQLKAATVRIKEQLAQLDSQMLDSNRARVFDTVIGAHDVRSALAALSLDRRRAIVEALVAVTILPSGRGRAFDPDLVRIEWRDGRSD</sequence>
<dbReference type="PANTHER" id="PTHR30461:SF23">
    <property type="entry name" value="DNA RECOMBINASE-RELATED"/>
    <property type="match status" value="1"/>
</dbReference>
<feature type="domain" description="Recombinase" evidence="2">
    <location>
        <begin position="156"/>
        <end position="277"/>
    </location>
</feature>
<dbReference type="AlphaFoldDB" id="A0A7I9ZQT6"/>
<dbReference type="GO" id="GO:0000150">
    <property type="term" value="F:DNA strand exchange activity"/>
    <property type="evidence" value="ECO:0007669"/>
    <property type="project" value="InterPro"/>
</dbReference>
<dbReference type="GO" id="GO:0003677">
    <property type="term" value="F:DNA binding"/>
    <property type="evidence" value="ECO:0007669"/>
    <property type="project" value="InterPro"/>
</dbReference>
<dbReference type="SUPFAM" id="SSF53041">
    <property type="entry name" value="Resolvase-like"/>
    <property type="match status" value="1"/>
</dbReference>
<dbReference type="CDD" id="cd00338">
    <property type="entry name" value="Ser_Recombinase"/>
    <property type="match status" value="1"/>
</dbReference>
<dbReference type="PROSITE" id="PS51736">
    <property type="entry name" value="RECOMBINASES_3"/>
    <property type="match status" value="1"/>
</dbReference>
<dbReference type="SMART" id="SM00857">
    <property type="entry name" value="Resolvase"/>
    <property type="match status" value="1"/>
</dbReference>
<proteinExistence type="predicted"/>
<name>A0A7I9ZQT6_9MYCO</name>
<keyword evidence="4" id="KW-1185">Reference proteome</keyword>
<gene>
    <name evidence="3" type="ORF">MHIP_38750</name>
</gene>
<comment type="caution">
    <text evidence="3">The sequence shown here is derived from an EMBL/GenBank/DDBJ whole genome shotgun (WGS) entry which is preliminary data.</text>
</comment>
<reference evidence="3 4" key="1">
    <citation type="journal article" date="2019" name="Emerg. Microbes Infect.">
        <title>Comprehensive subspecies identification of 175 nontuberculous mycobacteria species based on 7547 genomic profiles.</title>
        <authorList>
            <person name="Matsumoto Y."/>
            <person name="Kinjo T."/>
            <person name="Motooka D."/>
            <person name="Nabeya D."/>
            <person name="Jung N."/>
            <person name="Uechi K."/>
            <person name="Horii T."/>
            <person name="Iida T."/>
            <person name="Fujita J."/>
            <person name="Nakamura S."/>
        </authorList>
    </citation>
    <scope>NUCLEOTIDE SEQUENCE [LARGE SCALE GENOMIC DNA]</scope>
    <source>
        <strain evidence="3 4">JCM 30996</strain>
    </source>
</reference>
<dbReference type="Pfam" id="PF07508">
    <property type="entry name" value="Recombinase"/>
    <property type="match status" value="1"/>
</dbReference>
<accession>A0A7I9ZQT6</accession>
<dbReference type="Proteomes" id="UP000465304">
    <property type="component" value="Unassembled WGS sequence"/>
</dbReference>
<dbReference type="InterPro" id="IPR038109">
    <property type="entry name" value="DNA_bind_recomb_sf"/>
</dbReference>
<organism evidence="3 4">
    <name type="scientific">Mycolicibacterium hippocampi</name>
    <dbReference type="NCBI Taxonomy" id="659824"/>
    <lineage>
        <taxon>Bacteria</taxon>
        <taxon>Bacillati</taxon>
        <taxon>Actinomycetota</taxon>
        <taxon>Actinomycetes</taxon>
        <taxon>Mycobacteriales</taxon>
        <taxon>Mycobacteriaceae</taxon>
        <taxon>Mycolicibacterium</taxon>
    </lineage>
</organism>
<dbReference type="InterPro" id="IPR050639">
    <property type="entry name" value="SSR_resolvase"/>
</dbReference>
<dbReference type="Pfam" id="PF00239">
    <property type="entry name" value="Resolvase"/>
    <property type="match status" value="1"/>
</dbReference>